<dbReference type="PANTHER" id="PTHR20922:SF13">
    <property type="entry name" value="DNL-TYPE ZINC FINGER PROTEIN"/>
    <property type="match status" value="1"/>
</dbReference>
<gene>
    <name evidence="7" type="ORF">PSNMU_V1.4_AUG-EV-PASAV3_0106160</name>
</gene>
<proteinExistence type="predicted"/>
<dbReference type="Proteomes" id="UP000291116">
    <property type="component" value="Unassembled WGS sequence"/>
</dbReference>
<dbReference type="GO" id="GO:0005739">
    <property type="term" value="C:mitochondrion"/>
    <property type="evidence" value="ECO:0007669"/>
    <property type="project" value="TreeGrafter"/>
</dbReference>
<dbReference type="GO" id="GO:0050821">
    <property type="term" value="P:protein stabilization"/>
    <property type="evidence" value="ECO:0007669"/>
    <property type="project" value="TreeGrafter"/>
</dbReference>
<name>A0A448ZNG6_9STRA</name>
<sequence length="232" mass="24577">MLRPKALSRAATTLAARAPRLWSVAAIPGRQGTRPLAASAHVDAGGRSRSRGPVRWHGTAGNPHRPRTEACTLSGSPLAPRPRHPHLPFQRRRFGGEGGGTSVATTADEMETTTPEKGLPGAQTGGKKLAIVFTCTVCDTRSAKQFTENAYKNGVVIVTCPGCGNRHLIADNLGFFEDQEEGGWNIETALARAGGTARLVTNDNVTEVSLEDLYGEDRIRAATEAASGKQTP</sequence>
<reference evidence="7 8" key="1">
    <citation type="submission" date="2019-01" db="EMBL/GenBank/DDBJ databases">
        <authorList>
            <person name="Ferrante I. M."/>
        </authorList>
    </citation>
    <scope>NUCLEOTIDE SEQUENCE [LARGE SCALE GENOMIC DNA]</scope>
    <source>
        <strain evidence="7 8">B856</strain>
    </source>
</reference>
<feature type="region of interest" description="Disordered" evidence="5">
    <location>
        <begin position="35"/>
        <end position="122"/>
    </location>
</feature>
<dbReference type="PANTHER" id="PTHR20922">
    <property type="entry name" value="DNL-TYPE ZINC FINGER PROTEIN"/>
    <property type="match status" value="1"/>
</dbReference>
<evidence type="ECO:0000256" key="5">
    <source>
        <dbReference type="SAM" id="MobiDB-lite"/>
    </source>
</evidence>
<keyword evidence="3" id="KW-0862">Zinc</keyword>
<evidence type="ECO:0000313" key="7">
    <source>
        <dbReference type="EMBL" id="VEU43581.1"/>
    </source>
</evidence>
<dbReference type="AlphaFoldDB" id="A0A448ZNG6"/>
<dbReference type="GO" id="GO:0006457">
    <property type="term" value="P:protein folding"/>
    <property type="evidence" value="ECO:0007669"/>
    <property type="project" value="TreeGrafter"/>
</dbReference>
<dbReference type="GO" id="GO:0051087">
    <property type="term" value="F:protein-folding chaperone binding"/>
    <property type="evidence" value="ECO:0007669"/>
    <property type="project" value="TreeGrafter"/>
</dbReference>
<protein>
    <recommendedName>
        <fullName evidence="6">DNL-type domain-containing protein</fullName>
    </recommendedName>
</protein>
<dbReference type="PROSITE" id="PS51501">
    <property type="entry name" value="ZF_DNL"/>
    <property type="match status" value="1"/>
</dbReference>
<dbReference type="OrthoDB" id="512667at2759"/>
<dbReference type="InterPro" id="IPR024158">
    <property type="entry name" value="Mt_import_TIM15"/>
</dbReference>
<dbReference type="GO" id="GO:0030150">
    <property type="term" value="P:protein import into mitochondrial matrix"/>
    <property type="evidence" value="ECO:0007669"/>
    <property type="project" value="TreeGrafter"/>
</dbReference>
<feature type="domain" description="DNL-type" evidence="6">
    <location>
        <begin position="124"/>
        <end position="222"/>
    </location>
</feature>
<evidence type="ECO:0000256" key="2">
    <source>
        <dbReference type="ARBA" id="ARBA00022771"/>
    </source>
</evidence>
<evidence type="ECO:0000259" key="6">
    <source>
        <dbReference type="PROSITE" id="PS51501"/>
    </source>
</evidence>
<keyword evidence="8" id="KW-1185">Reference proteome</keyword>
<feature type="compositionally biased region" description="Basic residues" evidence="5">
    <location>
        <begin position="81"/>
        <end position="93"/>
    </location>
</feature>
<keyword evidence="1" id="KW-0479">Metal-binding</keyword>
<dbReference type="InterPro" id="IPR007853">
    <property type="entry name" value="Znf_DNL-typ"/>
</dbReference>
<evidence type="ECO:0000313" key="8">
    <source>
        <dbReference type="Proteomes" id="UP000291116"/>
    </source>
</evidence>
<evidence type="ECO:0000256" key="1">
    <source>
        <dbReference type="ARBA" id="ARBA00022723"/>
    </source>
</evidence>
<keyword evidence="2 4" id="KW-0863">Zinc-finger</keyword>
<evidence type="ECO:0000256" key="3">
    <source>
        <dbReference type="ARBA" id="ARBA00022833"/>
    </source>
</evidence>
<dbReference type="EMBL" id="CAACVS010000564">
    <property type="protein sequence ID" value="VEU43581.1"/>
    <property type="molecule type" value="Genomic_DNA"/>
</dbReference>
<dbReference type="Pfam" id="PF05180">
    <property type="entry name" value="zf-DNL"/>
    <property type="match status" value="1"/>
</dbReference>
<evidence type="ECO:0000256" key="4">
    <source>
        <dbReference type="PROSITE-ProRule" id="PRU00834"/>
    </source>
</evidence>
<dbReference type="GO" id="GO:0008270">
    <property type="term" value="F:zinc ion binding"/>
    <property type="evidence" value="ECO:0007669"/>
    <property type="project" value="UniProtKB-KW"/>
</dbReference>
<accession>A0A448ZNG6</accession>
<organism evidence="7 8">
    <name type="scientific">Pseudo-nitzschia multistriata</name>
    <dbReference type="NCBI Taxonomy" id="183589"/>
    <lineage>
        <taxon>Eukaryota</taxon>
        <taxon>Sar</taxon>
        <taxon>Stramenopiles</taxon>
        <taxon>Ochrophyta</taxon>
        <taxon>Bacillariophyta</taxon>
        <taxon>Bacillariophyceae</taxon>
        <taxon>Bacillariophycidae</taxon>
        <taxon>Bacillariales</taxon>
        <taxon>Bacillariaceae</taxon>
        <taxon>Pseudo-nitzschia</taxon>
    </lineage>
</organism>